<dbReference type="STRING" id="641691.SAMN05421636_101287"/>
<organism evidence="2 3">
    <name type="scientific">Pricia antarctica</name>
    <dbReference type="NCBI Taxonomy" id="641691"/>
    <lineage>
        <taxon>Bacteria</taxon>
        <taxon>Pseudomonadati</taxon>
        <taxon>Bacteroidota</taxon>
        <taxon>Flavobacteriia</taxon>
        <taxon>Flavobacteriales</taxon>
        <taxon>Flavobacteriaceae</taxon>
        <taxon>Pricia</taxon>
    </lineage>
</organism>
<evidence type="ECO:0000313" key="3">
    <source>
        <dbReference type="Proteomes" id="UP000199109"/>
    </source>
</evidence>
<proteinExistence type="predicted"/>
<dbReference type="Proteomes" id="UP000199109">
    <property type="component" value="Unassembled WGS sequence"/>
</dbReference>
<sequence>MKTIKHIRILTIGFFFGCTVAMNAQIQPGVYISDTDNTRHELKIDDDYMVYTEYRQSPPKFIRTLGGFSHVEEATGKRLVVVLEFNSNYEKDSLRTLSIPMEINGKNLVLDWNLKMTFKPLGKKEQDLDGAWLFATRGPDEGQERRGEENPRKTLKYLHDGRFQWIAYNTDTFEFFGTGGGSFSSEDGKYIENIDFFSRDDSRVGATLDFGYEIKDDDWHHTGKNSKGEPLYEIWAQREY</sequence>
<protein>
    <recommendedName>
        <fullName evidence="4">Membrane or secreted protein</fullName>
    </recommendedName>
</protein>
<evidence type="ECO:0000313" key="2">
    <source>
        <dbReference type="EMBL" id="SDD64265.1"/>
    </source>
</evidence>
<dbReference type="AlphaFoldDB" id="A0A1G6WGQ8"/>
<gene>
    <name evidence="2" type="ORF">SAMN05421636_101287</name>
</gene>
<feature type="signal peptide" evidence="1">
    <location>
        <begin position="1"/>
        <end position="24"/>
    </location>
</feature>
<keyword evidence="1" id="KW-0732">Signal</keyword>
<reference evidence="2 3" key="1">
    <citation type="submission" date="2016-10" db="EMBL/GenBank/DDBJ databases">
        <authorList>
            <person name="de Groot N.N."/>
        </authorList>
    </citation>
    <scope>NUCLEOTIDE SEQUENCE [LARGE SCALE GENOMIC DNA]</scope>
    <source>
        <strain evidence="2 3">DSM 23421</strain>
    </source>
</reference>
<evidence type="ECO:0000256" key="1">
    <source>
        <dbReference type="SAM" id="SignalP"/>
    </source>
</evidence>
<dbReference type="Gene3D" id="2.40.128.490">
    <property type="entry name" value="Uncharacterised protein PF14869, DUF4488"/>
    <property type="match status" value="1"/>
</dbReference>
<keyword evidence="3" id="KW-1185">Reference proteome</keyword>
<dbReference type="EMBL" id="FNAO01000001">
    <property type="protein sequence ID" value="SDD64265.1"/>
    <property type="molecule type" value="Genomic_DNA"/>
</dbReference>
<dbReference type="RefSeq" id="WP_245726420.1">
    <property type="nucleotide sequence ID" value="NZ_FNAO01000001.1"/>
</dbReference>
<name>A0A1G6WGQ8_9FLAO</name>
<accession>A0A1G6WGQ8</accession>
<feature type="chain" id="PRO_5011700946" description="Membrane or secreted protein" evidence="1">
    <location>
        <begin position="25"/>
        <end position="240"/>
    </location>
</feature>
<evidence type="ECO:0008006" key="4">
    <source>
        <dbReference type="Google" id="ProtNLM"/>
    </source>
</evidence>